<dbReference type="eggNOG" id="arCOG05015">
    <property type="taxonomic scope" value="Archaea"/>
</dbReference>
<dbReference type="KEGG" id="pto:PTO1068"/>
<dbReference type="Proteomes" id="UP000000438">
    <property type="component" value="Chromosome"/>
</dbReference>
<dbReference type="AlphaFoldDB" id="Q6L049"/>
<dbReference type="InterPro" id="IPR029063">
    <property type="entry name" value="SAM-dependent_MTases_sf"/>
</dbReference>
<dbReference type="CDD" id="cd02440">
    <property type="entry name" value="AdoMet_MTases"/>
    <property type="match status" value="1"/>
</dbReference>
<dbReference type="PaxDb" id="263820-PTO1068"/>
<dbReference type="STRING" id="263820.PTO1068"/>
<evidence type="ECO:0000313" key="1">
    <source>
        <dbReference type="EMBL" id="AAT43653.1"/>
    </source>
</evidence>
<dbReference type="Gene3D" id="3.40.50.150">
    <property type="entry name" value="Vaccinia Virus protein VP39"/>
    <property type="match status" value="1"/>
</dbReference>
<dbReference type="EMBL" id="AE017261">
    <property type="protein sequence ID" value="AAT43653.1"/>
    <property type="molecule type" value="Genomic_DNA"/>
</dbReference>
<keyword evidence="1" id="KW-0489">Methyltransferase</keyword>
<dbReference type="HOGENOM" id="CLU_061951_0_0_2"/>
<name>Q6L049_PICTO</name>
<protein>
    <submittedName>
        <fullName evidence="1">Methyltransferase</fullName>
        <ecNumber evidence="1">2.1.1.-</ecNumber>
    </submittedName>
</protein>
<reference evidence="1 2" key="1">
    <citation type="journal article" date="2004" name="Proc. Natl. Acad. Sci. U.S.A.">
        <title>Genome sequence of Picrophilus torridus and its implications for life around pH 0.</title>
        <authorList>
            <person name="Futterer O."/>
            <person name="Angelov A."/>
            <person name="Liesegang H."/>
            <person name="Gottschalk G."/>
            <person name="Schleper C."/>
            <person name="Schepers B."/>
            <person name="Dock C."/>
            <person name="Antranikian G."/>
            <person name="Liebl W."/>
        </authorList>
    </citation>
    <scope>NUCLEOTIDE SEQUENCE [LARGE SCALE GENOMIC DNA]</scope>
    <source>
        <strain evidence="2">ATCC 700027 / DSM 9790 / JCM 10055 / NBRC 100828</strain>
    </source>
</reference>
<evidence type="ECO:0000313" key="2">
    <source>
        <dbReference type="Proteomes" id="UP000000438"/>
    </source>
</evidence>
<organism evidence="1 2">
    <name type="scientific">Picrophilus torridus (strain ATCC 700027 / DSM 9790 / JCM 10055 / NBRC 100828 / KAW 2/3)</name>
    <dbReference type="NCBI Taxonomy" id="1122961"/>
    <lineage>
        <taxon>Archaea</taxon>
        <taxon>Methanobacteriati</taxon>
        <taxon>Thermoplasmatota</taxon>
        <taxon>Thermoplasmata</taxon>
        <taxon>Thermoplasmatales</taxon>
        <taxon>Picrophilaceae</taxon>
        <taxon>Picrophilus</taxon>
    </lineage>
</organism>
<keyword evidence="1" id="KW-0808">Transferase</keyword>
<dbReference type="GO" id="GO:0008168">
    <property type="term" value="F:methyltransferase activity"/>
    <property type="evidence" value="ECO:0007669"/>
    <property type="project" value="UniProtKB-KW"/>
</dbReference>
<dbReference type="EC" id="2.1.1.-" evidence="1"/>
<sequence length="376" mass="44184">MVDFLRLCLDDDFRYRVNLRSEHFINLIRSGYAKNKIIRNEYDKYIYEIAKSRIKVSGKFSKYNELFFDEYAASYSTPEIPGIYRSKRLKNNDILDLGSGAGMQDIFFSMNSHVTGIEIDENRYLMSELNKIPYKSKAEFINGDANNFLKEFYGIIFSDPLRPGSSMERTVNELIPNPLKIISKYKNKYAFDLPPQMSWDNIIIPGEKEYISINGKLNRLTVYSMDLSLSASSAVMLPRNLIIRGEPGDYKFEKTDVKKYIYLPDISIIYARLLNEISHYDLGLLNHDQRRYILTSYNLYNDFPGEVYTYLFSAHENDLVKKLKENDAKRIFFRFNVDDYYKKKNYIEMELNGSRDIYIFKSDDFLIGAEKINFSN</sequence>
<dbReference type="GO" id="GO:0032259">
    <property type="term" value="P:methylation"/>
    <property type="evidence" value="ECO:0007669"/>
    <property type="project" value="UniProtKB-KW"/>
</dbReference>
<dbReference type="InParanoid" id="Q6L049"/>
<accession>Q6L049</accession>
<dbReference type="SUPFAM" id="SSF53335">
    <property type="entry name" value="S-adenosyl-L-methionine-dependent methyltransferases"/>
    <property type="match status" value="1"/>
</dbReference>
<proteinExistence type="predicted"/>
<gene>
    <name evidence="1" type="ordered locus">PTO1068</name>
</gene>